<keyword evidence="1" id="KW-0472">Membrane</keyword>
<keyword evidence="3" id="KW-1185">Reference proteome</keyword>
<organism evidence="2 3">
    <name type="scientific">Microvirga subterranea</name>
    <dbReference type="NCBI Taxonomy" id="186651"/>
    <lineage>
        <taxon>Bacteria</taxon>
        <taxon>Pseudomonadati</taxon>
        <taxon>Pseudomonadota</taxon>
        <taxon>Alphaproteobacteria</taxon>
        <taxon>Hyphomicrobiales</taxon>
        <taxon>Methylobacteriaceae</taxon>
        <taxon>Microvirga</taxon>
    </lineage>
</organism>
<dbReference type="EMBL" id="QQBB01000001">
    <property type="protein sequence ID" value="RDI62166.1"/>
    <property type="molecule type" value="Genomic_DNA"/>
</dbReference>
<feature type="transmembrane region" description="Helical" evidence="1">
    <location>
        <begin position="43"/>
        <end position="60"/>
    </location>
</feature>
<proteinExistence type="predicted"/>
<gene>
    <name evidence="2" type="ORF">DES45_101434</name>
</gene>
<dbReference type="InterPro" id="IPR021446">
    <property type="entry name" value="DUF3096"/>
</dbReference>
<reference evidence="2 3" key="1">
    <citation type="submission" date="2018-07" db="EMBL/GenBank/DDBJ databases">
        <title>Genomic Encyclopedia of Type Strains, Phase IV (KMG-IV): sequencing the most valuable type-strain genomes for metagenomic binning, comparative biology and taxonomic classification.</title>
        <authorList>
            <person name="Goeker M."/>
        </authorList>
    </citation>
    <scope>NUCLEOTIDE SEQUENCE [LARGE SCALE GENOMIC DNA]</scope>
    <source>
        <strain evidence="2 3">DSM 14364</strain>
    </source>
</reference>
<protein>
    <submittedName>
        <fullName evidence="2">DUF3096 family protein</fullName>
    </submittedName>
</protein>
<dbReference type="Pfam" id="PF11295">
    <property type="entry name" value="DUF3096"/>
    <property type="match status" value="1"/>
</dbReference>
<comment type="caution">
    <text evidence="2">The sequence shown here is derived from an EMBL/GenBank/DDBJ whole genome shotgun (WGS) entry which is preliminary data.</text>
</comment>
<feature type="transmembrane region" description="Helical" evidence="1">
    <location>
        <begin position="20"/>
        <end position="37"/>
    </location>
</feature>
<keyword evidence="1" id="KW-1133">Transmembrane helix</keyword>
<sequence length="61" mass="6594">MQLDNVINALRSSLSINLPFKLLPILALVLGIGALVAPRFLNVFVAIFLIAYALVGFGILR</sequence>
<evidence type="ECO:0000313" key="3">
    <source>
        <dbReference type="Proteomes" id="UP000254925"/>
    </source>
</evidence>
<name>A0A370HUH8_9HYPH</name>
<accession>A0A370HUH8</accession>
<dbReference type="AlphaFoldDB" id="A0A370HUH8"/>
<keyword evidence="1" id="KW-0812">Transmembrane</keyword>
<evidence type="ECO:0000256" key="1">
    <source>
        <dbReference type="SAM" id="Phobius"/>
    </source>
</evidence>
<dbReference type="Proteomes" id="UP000254925">
    <property type="component" value="Unassembled WGS sequence"/>
</dbReference>
<evidence type="ECO:0000313" key="2">
    <source>
        <dbReference type="EMBL" id="RDI62166.1"/>
    </source>
</evidence>